<feature type="binding site" evidence="6">
    <location>
        <position position="116"/>
    </location>
    <ligand>
        <name>FAD</name>
        <dbReference type="ChEBI" id="CHEBI:57692"/>
    </ligand>
</feature>
<evidence type="ECO:0000256" key="6">
    <source>
        <dbReference type="PIRSR" id="PIRSR601834-1"/>
    </source>
</evidence>
<protein>
    <submittedName>
        <fullName evidence="9">NADH-cytochrome b5 reductase (MCR1)</fullName>
    </submittedName>
</protein>
<dbReference type="GO" id="GO:0016491">
    <property type="term" value="F:oxidoreductase activity"/>
    <property type="evidence" value="ECO:0007669"/>
    <property type="project" value="UniProtKB-KW"/>
</dbReference>
<feature type="domain" description="Oxidoreductase FAD/NAD(P)-binding" evidence="7">
    <location>
        <begin position="108"/>
        <end position="219"/>
    </location>
</feature>
<dbReference type="GeneID" id="90542055"/>
<evidence type="ECO:0000313" key="9">
    <source>
        <dbReference type="EMBL" id="WUR04234.1"/>
    </source>
</evidence>
<evidence type="ECO:0000256" key="4">
    <source>
        <dbReference type="ARBA" id="ARBA00022827"/>
    </source>
</evidence>
<feature type="binding site" evidence="6">
    <location>
        <position position="53"/>
    </location>
    <ligand>
        <name>FAD</name>
        <dbReference type="ChEBI" id="CHEBI:57692"/>
    </ligand>
</feature>
<keyword evidence="4 6" id="KW-0274">FAD</keyword>
<dbReference type="AlphaFoldDB" id="A0AAX4JDY4"/>
<feature type="binding site" evidence="6">
    <location>
        <position position="68"/>
    </location>
    <ligand>
        <name>FAD</name>
        <dbReference type="ChEBI" id="CHEBI:57692"/>
    </ligand>
</feature>
<feature type="binding site" evidence="6">
    <location>
        <position position="52"/>
    </location>
    <ligand>
        <name>FAD</name>
        <dbReference type="ChEBI" id="CHEBI:57692"/>
    </ligand>
</feature>
<evidence type="ECO:0000256" key="3">
    <source>
        <dbReference type="ARBA" id="ARBA00022630"/>
    </source>
</evidence>
<dbReference type="InterPro" id="IPR017938">
    <property type="entry name" value="Riboflavin_synthase-like_b-brl"/>
</dbReference>
<dbReference type="InterPro" id="IPR001433">
    <property type="entry name" value="OxRdtase_FAD/NAD-bd"/>
</dbReference>
<dbReference type="Pfam" id="PF00970">
    <property type="entry name" value="FAD_binding_6"/>
    <property type="match status" value="1"/>
</dbReference>
<feature type="binding site" evidence="6">
    <location>
        <position position="51"/>
    </location>
    <ligand>
        <name>FAD</name>
        <dbReference type="ChEBI" id="CHEBI:57692"/>
    </ligand>
</feature>
<dbReference type="SUPFAM" id="SSF52343">
    <property type="entry name" value="Ferredoxin reductase-like, C-terminal NADP-linked domain"/>
    <property type="match status" value="1"/>
</dbReference>
<dbReference type="RefSeq" id="XP_065330379.1">
    <property type="nucleotide sequence ID" value="XM_065474307.1"/>
</dbReference>
<dbReference type="InterPro" id="IPR008333">
    <property type="entry name" value="Cbr1-like_FAD-bd_dom"/>
</dbReference>
<sequence>MDVEVKKCKIVEKYMISQDTIFIKVSSEEFLLNNEVSFFVYIYNDSQDFFRPYTPVSWKHNEINFVIKKYPRNGISEMIHNKNIGDEVNISKSIPKLKYNENKKNILMISAGTGITPMLQILKKEQNIGKFTIIDCNRTFDDILINRNIINKDIKIFYILNKEKNQCVLNKNLYFIKDDEENIIKERLTKQLLEKILKELPSRPEFVYVCGPPGFMKSISGEKLPNLEQGELTGMLKELGFTSDEVYKF</sequence>
<feature type="binding site" evidence="6">
    <location>
        <position position="75"/>
    </location>
    <ligand>
        <name>FAD</name>
        <dbReference type="ChEBI" id="CHEBI:57692"/>
    </ligand>
</feature>
<proteinExistence type="inferred from homology"/>
<dbReference type="SUPFAM" id="SSF63380">
    <property type="entry name" value="Riboflavin synthase domain-like"/>
    <property type="match status" value="1"/>
</dbReference>
<dbReference type="PRINTS" id="PR00406">
    <property type="entry name" value="CYTB5RDTASE"/>
</dbReference>
<evidence type="ECO:0000256" key="2">
    <source>
        <dbReference type="ARBA" id="ARBA00006105"/>
    </source>
</evidence>
<dbReference type="KEGG" id="vnx:VNE69_07299"/>
<keyword evidence="10" id="KW-1185">Reference proteome</keyword>
<evidence type="ECO:0000256" key="5">
    <source>
        <dbReference type="ARBA" id="ARBA00023002"/>
    </source>
</evidence>
<reference evidence="9" key="1">
    <citation type="journal article" date="2024" name="BMC Genomics">
        <title>Functional annotation of a divergent genome using sequence and structure-based similarity.</title>
        <authorList>
            <person name="Svedberg D."/>
            <person name="Winiger R.R."/>
            <person name="Berg A."/>
            <person name="Sharma H."/>
            <person name="Tellgren-Roth C."/>
            <person name="Debrunner-Vossbrinck B.A."/>
            <person name="Vossbrinck C.R."/>
            <person name="Barandun J."/>
        </authorList>
    </citation>
    <scope>NUCLEOTIDE SEQUENCE</scope>
    <source>
        <strain evidence="9">Illinois isolate</strain>
    </source>
</reference>
<comment type="cofactor">
    <cofactor evidence="1 6">
        <name>FAD</name>
        <dbReference type="ChEBI" id="CHEBI:57692"/>
    </cofactor>
</comment>
<dbReference type="Gene3D" id="2.40.30.10">
    <property type="entry name" value="Translation factors"/>
    <property type="match status" value="1"/>
</dbReference>
<dbReference type="InterPro" id="IPR001834">
    <property type="entry name" value="CBR-like"/>
</dbReference>
<dbReference type="Gene3D" id="3.40.50.80">
    <property type="entry name" value="Nucleotide-binding domain of ferredoxin-NADP reductase (FNR) module"/>
    <property type="match status" value="1"/>
</dbReference>
<dbReference type="InterPro" id="IPR039261">
    <property type="entry name" value="FNR_nucleotide-bd"/>
</dbReference>
<gene>
    <name evidence="9" type="ORF">VNE69_07299</name>
</gene>
<evidence type="ECO:0000256" key="1">
    <source>
        <dbReference type="ARBA" id="ARBA00001974"/>
    </source>
</evidence>
<accession>A0AAX4JDY4</accession>
<evidence type="ECO:0000259" key="8">
    <source>
        <dbReference type="Pfam" id="PF00970"/>
    </source>
</evidence>
<dbReference type="Pfam" id="PF00175">
    <property type="entry name" value="NAD_binding_1"/>
    <property type="match status" value="1"/>
</dbReference>
<feature type="binding site" evidence="6">
    <location>
        <position position="66"/>
    </location>
    <ligand>
        <name>FAD</name>
        <dbReference type="ChEBI" id="CHEBI:57692"/>
    </ligand>
</feature>
<evidence type="ECO:0000313" key="10">
    <source>
        <dbReference type="Proteomes" id="UP001334084"/>
    </source>
</evidence>
<name>A0AAX4JDY4_9MICR</name>
<dbReference type="EMBL" id="CP142732">
    <property type="protein sequence ID" value="WUR04234.1"/>
    <property type="molecule type" value="Genomic_DNA"/>
</dbReference>
<comment type="similarity">
    <text evidence="2">Belongs to the flavoprotein pyridine nucleotide cytochrome reductase family.</text>
</comment>
<evidence type="ECO:0000259" key="7">
    <source>
        <dbReference type="Pfam" id="PF00175"/>
    </source>
</evidence>
<keyword evidence="3 6" id="KW-0285">Flavoprotein</keyword>
<dbReference type="PANTHER" id="PTHR19370">
    <property type="entry name" value="NADH-CYTOCHROME B5 REDUCTASE"/>
    <property type="match status" value="1"/>
</dbReference>
<feature type="domain" description="Flavoprotein pyridine nucleotide cytochrome reductase-like FAD-binding" evidence="8">
    <location>
        <begin position="8"/>
        <end position="99"/>
    </location>
</feature>
<feature type="binding site" evidence="6">
    <location>
        <position position="76"/>
    </location>
    <ligand>
        <name>FAD</name>
        <dbReference type="ChEBI" id="CHEBI:57692"/>
    </ligand>
</feature>
<dbReference type="CDD" id="cd06183">
    <property type="entry name" value="cyt_b5_reduct_like"/>
    <property type="match status" value="1"/>
</dbReference>
<organism evidence="9 10">
    <name type="scientific">Vairimorpha necatrix</name>
    <dbReference type="NCBI Taxonomy" id="6039"/>
    <lineage>
        <taxon>Eukaryota</taxon>
        <taxon>Fungi</taxon>
        <taxon>Fungi incertae sedis</taxon>
        <taxon>Microsporidia</taxon>
        <taxon>Nosematidae</taxon>
        <taxon>Vairimorpha</taxon>
    </lineage>
</organism>
<dbReference type="Proteomes" id="UP001334084">
    <property type="component" value="Chromosome 7"/>
</dbReference>
<keyword evidence="5" id="KW-0560">Oxidoreductase</keyword>